<comment type="caution">
    <text evidence="1">The sequence shown here is derived from an EMBL/GenBank/DDBJ whole genome shotgun (WGS) entry which is preliminary data.</text>
</comment>
<evidence type="ECO:0000313" key="2">
    <source>
        <dbReference type="Proteomes" id="UP000299102"/>
    </source>
</evidence>
<accession>A0A4C1X1T5</accession>
<name>A0A4C1X1T5_EUMVA</name>
<gene>
    <name evidence="1" type="ORF">EVAR_33366_1</name>
</gene>
<proteinExistence type="predicted"/>
<keyword evidence="2" id="KW-1185">Reference proteome</keyword>
<evidence type="ECO:0000313" key="1">
    <source>
        <dbReference type="EMBL" id="GBP57123.1"/>
    </source>
</evidence>
<dbReference type="AlphaFoldDB" id="A0A4C1X1T5"/>
<reference evidence="1 2" key="1">
    <citation type="journal article" date="2019" name="Commun. Biol.">
        <title>The bagworm genome reveals a unique fibroin gene that provides high tensile strength.</title>
        <authorList>
            <person name="Kono N."/>
            <person name="Nakamura H."/>
            <person name="Ohtoshi R."/>
            <person name="Tomita M."/>
            <person name="Numata K."/>
            <person name="Arakawa K."/>
        </authorList>
    </citation>
    <scope>NUCLEOTIDE SEQUENCE [LARGE SCALE GENOMIC DNA]</scope>
</reference>
<dbReference type="EMBL" id="BGZK01000709">
    <property type="protein sequence ID" value="GBP57123.1"/>
    <property type="molecule type" value="Genomic_DNA"/>
</dbReference>
<dbReference type="Proteomes" id="UP000299102">
    <property type="component" value="Unassembled WGS sequence"/>
</dbReference>
<sequence>MAVFKRVSAGASKSYIFVFKAGRLSAGGVRAFRSEVTSHESSRNPRVAAARQLPLRTSLISAKRASEIVALFRRFLLSRPLGDLFRGSRQIVPARARRRRRARRRAVDTFFERGNTRPNCTRRDLTEMNESNSPCGGLRINDVIAEWAARPPVSAAGESLSADGIHLNFRESSFDKSEISISQ</sequence>
<organism evidence="1 2">
    <name type="scientific">Eumeta variegata</name>
    <name type="common">Bagworm moth</name>
    <name type="synonym">Eumeta japonica</name>
    <dbReference type="NCBI Taxonomy" id="151549"/>
    <lineage>
        <taxon>Eukaryota</taxon>
        <taxon>Metazoa</taxon>
        <taxon>Ecdysozoa</taxon>
        <taxon>Arthropoda</taxon>
        <taxon>Hexapoda</taxon>
        <taxon>Insecta</taxon>
        <taxon>Pterygota</taxon>
        <taxon>Neoptera</taxon>
        <taxon>Endopterygota</taxon>
        <taxon>Lepidoptera</taxon>
        <taxon>Glossata</taxon>
        <taxon>Ditrysia</taxon>
        <taxon>Tineoidea</taxon>
        <taxon>Psychidae</taxon>
        <taxon>Oiketicinae</taxon>
        <taxon>Eumeta</taxon>
    </lineage>
</organism>
<protein>
    <submittedName>
        <fullName evidence="1">Uncharacterized protein</fullName>
    </submittedName>
</protein>